<evidence type="ECO:0000259" key="1">
    <source>
        <dbReference type="Pfam" id="PF16092"/>
    </source>
</evidence>
<organism evidence="2 3">
    <name type="scientific">Papilio xuthus</name>
    <name type="common">Asian swallowtail butterfly</name>
    <dbReference type="NCBI Taxonomy" id="66420"/>
    <lineage>
        <taxon>Eukaryota</taxon>
        <taxon>Metazoa</taxon>
        <taxon>Ecdysozoa</taxon>
        <taxon>Arthropoda</taxon>
        <taxon>Hexapoda</taxon>
        <taxon>Insecta</taxon>
        <taxon>Pterygota</taxon>
        <taxon>Neoptera</taxon>
        <taxon>Endopterygota</taxon>
        <taxon>Lepidoptera</taxon>
        <taxon>Glossata</taxon>
        <taxon>Ditrysia</taxon>
        <taxon>Papilionoidea</taxon>
        <taxon>Papilionidae</taxon>
        <taxon>Papilioninae</taxon>
        <taxon>Papilio</taxon>
    </lineage>
</organism>
<dbReference type="InterPro" id="IPR038884">
    <property type="entry name" value="CFAP61"/>
</dbReference>
<reference evidence="2 3" key="1">
    <citation type="journal article" date="2015" name="Nat. Commun.">
        <title>Outbred genome sequencing and CRISPR/Cas9 gene editing in butterflies.</title>
        <authorList>
            <person name="Li X."/>
            <person name="Fan D."/>
            <person name="Zhang W."/>
            <person name="Liu G."/>
            <person name="Zhang L."/>
            <person name="Zhao L."/>
            <person name="Fang X."/>
            <person name="Chen L."/>
            <person name="Dong Y."/>
            <person name="Chen Y."/>
            <person name="Ding Y."/>
            <person name="Zhao R."/>
            <person name="Feng M."/>
            <person name="Zhu Y."/>
            <person name="Feng Y."/>
            <person name="Jiang X."/>
            <person name="Zhu D."/>
            <person name="Xiang H."/>
            <person name="Feng X."/>
            <person name="Li S."/>
            <person name="Wang J."/>
            <person name="Zhang G."/>
            <person name="Kronforst M.R."/>
            <person name="Wang W."/>
        </authorList>
    </citation>
    <scope>NUCLEOTIDE SEQUENCE [LARGE SCALE GENOMIC DNA]</scope>
    <source>
        <strain evidence="2">Ya'a_city_454_Px</strain>
        <tissue evidence="2">Whole body</tissue>
    </source>
</reference>
<dbReference type="PANTHER" id="PTHR21178">
    <property type="entry name" value="CILIA- AND FLAGELLA-ASSOCIATED PROTEIN 61"/>
    <property type="match status" value="1"/>
</dbReference>
<keyword evidence="3" id="KW-1185">Reference proteome</keyword>
<sequence length="143" mass="16393">MSIYFNFDVGPTGRRFRRAIDGDKADIEYLINKTYGEIYGGADIGTLIELSTLSICMIDVNKDVIGFMALGDHPNVPGVSQVDWEIWMRNMFQEEDNDDIVEILDKKCPQLKELYGEYYISEIISRHPSMKRKVIVAAVSKYE</sequence>
<accession>A0A194PIS2</accession>
<dbReference type="PANTHER" id="PTHR21178:SF8">
    <property type="entry name" value="CILIA- AND FLAGELLA-ASSOCIATED PROTEIN 61"/>
    <property type="match status" value="1"/>
</dbReference>
<proteinExistence type="predicted"/>
<name>A0A194PIS2_PAPXU</name>
<dbReference type="AlphaFoldDB" id="A0A194PIS2"/>
<feature type="domain" description="Cilia- and flagella-associated protein 61 N-terminal" evidence="1">
    <location>
        <begin position="16"/>
        <end position="93"/>
    </location>
</feature>
<gene>
    <name evidence="2" type="ORF">RR46_13835</name>
</gene>
<dbReference type="EMBL" id="KQ459604">
    <property type="protein sequence ID" value="KPI92614.1"/>
    <property type="molecule type" value="Genomic_DNA"/>
</dbReference>
<dbReference type="InterPro" id="IPR032151">
    <property type="entry name" value="CFAP61_N"/>
</dbReference>
<evidence type="ECO:0000313" key="2">
    <source>
        <dbReference type="EMBL" id="KPI92614.1"/>
    </source>
</evidence>
<feature type="domain" description="Cilia- and flagella-associated protein 61 N-terminal" evidence="1">
    <location>
        <begin position="94"/>
        <end position="139"/>
    </location>
</feature>
<dbReference type="Proteomes" id="UP000053268">
    <property type="component" value="Unassembled WGS sequence"/>
</dbReference>
<dbReference type="Pfam" id="PF16092">
    <property type="entry name" value="CFAP61_N"/>
    <property type="match status" value="2"/>
</dbReference>
<evidence type="ECO:0000313" key="3">
    <source>
        <dbReference type="Proteomes" id="UP000053268"/>
    </source>
</evidence>
<protein>
    <recommendedName>
        <fullName evidence="1">Cilia- and flagella-associated protein 61 N-terminal domain-containing protein</fullName>
    </recommendedName>
</protein>